<feature type="region of interest" description="Disordered" evidence="2">
    <location>
        <begin position="296"/>
        <end position="318"/>
    </location>
</feature>
<dbReference type="KEGG" id="sapo:SAPIO_CDS10074"/>
<evidence type="ECO:0008006" key="8">
    <source>
        <dbReference type="Google" id="ProtNLM"/>
    </source>
</evidence>
<dbReference type="OrthoDB" id="10267235at2759"/>
<dbReference type="VEuPathDB" id="FungiDB:SAPIO_CDS10074"/>
<evidence type="ECO:0000259" key="4">
    <source>
        <dbReference type="Pfam" id="PF04824"/>
    </source>
</evidence>
<dbReference type="PANTHER" id="PTHR22603:SF93">
    <property type="entry name" value="RE24176P"/>
    <property type="match status" value="1"/>
</dbReference>
<feature type="region of interest" description="Disordered" evidence="2">
    <location>
        <begin position="1"/>
        <end position="99"/>
    </location>
</feature>
<feature type="domain" description="Choline kinase N-terminal" evidence="3">
    <location>
        <begin position="279"/>
        <end position="353"/>
    </location>
</feature>
<feature type="compositionally biased region" description="Polar residues" evidence="2">
    <location>
        <begin position="1272"/>
        <end position="1305"/>
    </location>
</feature>
<protein>
    <recommendedName>
        <fullName evidence="8">Choline kinase N-terminal domain-containing protein</fullName>
    </recommendedName>
</protein>
<feature type="compositionally biased region" description="Basic and acidic residues" evidence="2">
    <location>
        <begin position="1317"/>
        <end position="1345"/>
    </location>
</feature>
<dbReference type="InterPro" id="IPR011009">
    <property type="entry name" value="Kinase-like_dom_sf"/>
</dbReference>
<organism evidence="6 7">
    <name type="scientific">Pseudallescheria apiosperma</name>
    <name type="common">Scedosporium apiospermum</name>
    <dbReference type="NCBI Taxonomy" id="563466"/>
    <lineage>
        <taxon>Eukaryota</taxon>
        <taxon>Fungi</taxon>
        <taxon>Dikarya</taxon>
        <taxon>Ascomycota</taxon>
        <taxon>Pezizomycotina</taxon>
        <taxon>Sordariomycetes</taxon>
        <taxon>Hypocreomycetidae</taxon>
        <taxon>Microascales</taxon>
        <taxon>Microascaceae</taxon>
        <taxon>Scedosporium</taxon>
    </lineage>
</organism>
<dbReference type="HOGENOM" id="CLU_249583_0_0_1"/>
<evidence type="ECO:0000259" key="3">
    <source>
        <dbReference type="Pfam" id="PF04428"/>
    </source>
</evidence>
<dbReference type="Pfam" id="PF04428">
    <property type="entry name" value="Choline_kin_N"/>
    <property type="match status" value="1"/>
</dbReference>
<dbReference type="GeneID" id="27719234"/>
<feature type="region of interest" description="Disordered" evidence="2">
    <location>
        <begin position="244"/>
        <end position="272"/>
    </location>
</feature>
<dbReference type="CDD" id="cd21789">
    <property type="entry name" value="Rad21_Rec8_M_SpRec8p-like"/>
    <property type="match status" value="1"/>
</dbReference>
<sequence length="1482" mass="162109">MTSIIPGERVSGLKPVLKTSTTNDGSKVLKSSASTPKAVHIADTDPEVAPIDDNSPRKQFNAGLGSKRLSGRMPIPTNSSKSPILGPSAAEDLPSRQGDGAESLTAVLSSSPVPLNSVANSNGASPASPNAATTTVPHSASTPNLQSQGSNGRPRNNYAGELLVARVGEWLEHERKKISRRKDGKHPLRNIQSVDEQTNGQDVQPISYRDRADSIDSQSSEVSFDRLQRILEDSVAAMGLSSIPSMGHMHRTRSSPRLRRGQTKTLQLQRVPSSDTDQFDLDVVVPACEAVLDNSKTMSYSGGSASTEDLSSSTTLSKRESRGRQAWITFKNEVIRLAHTLRLKGWRSVPLDGGEKISVERLSGALTNAVYVVSPPKDLDLLPTNGTNGTNGAGTPTGKKGPKKLLLRIYGPQVDQLIDRETELAVLRRLAKKKIGPRLLGTFTNGRFEEYFNASALHPRDLRDPETSKQIAKRMRELHDGVELLDTERDSGPNVWRNWDRWLDSVGKRASALDTLFESEDAGPERPVENWRIRGRVCGVPWAQFKAIVEKYREHVDKFYGEGNTLRSRLVFAHNDLIVIDFEYAAANVVGLEFANHFTEWCYNYHDATAPFACDSTKYPTPEEQHRFVKAYVDHRPQFPHAGSTPRLTPLDTPSLPHSVSVSSIVDFMLDARASAQSNWREEEKVREEQSEKRVGELMDETRLWRAANSAQWVAWGIIQAKMPAATDGEAEKEAAADGVSEDDRASAHSAEGGEDDEFDYIGYAQDRAFFFLGDCLQLGIIAPDELPERVRQMCVATIGRRGVTKGISRKAIKAVQIKKACEKIIDPGAPLALRLQSNLLYGVSRVYSEQCRYVLDDAVKMRSAMAALDIQIGAMNATDPKAGKAPRGQNIIPDDPHFNIDNITMPEIDLTGFDDLEDFLRTHGSGSQGSSMMFSQLSPLDGSFGSLSSDSLRFDFLQSGESSQQLPTPLKGPGSAGPKSLVGAGGVPFSDDDALLPVEGGFGFEVDAEGNLIELGEFELPPLPGPDSQIPGIAELEEMQIRFEEPEPRAQATKVPTDLDAMMVEEPLPDAEAFQTQEQREKEQQAAKASSPRKSAAPRGPRRRLPSARAFIDVAPPQIDDAEYKSTGSTYVERAEAEAYRTQETHTVRAKKNAFLVTFGTGIADVGRDLGVVGIQHPLAEFFAGDALRNTVLGVPSIEHLRSPESENGRRRRRSASEAFSEEGEEQGRRVKQKTDTYQEQPLGDEIQLPIEGDDILSEVGRRAQSLAEPRSSSGVPWSRQGSVPGSAVKSITGTGRRSRQVSASPLVGRGSVLPDIERFSDPHLPSDDFFPGHHDNSYAHSGRDSSSFGEFASMNESQMQRAVDQAGQDFLAYVVERAKVSGRADEAKDGRKWVDFDELADPATHGREVAAQAFYHALVLATRREVAVRQGGLPWKPFGRIEIGVDVVEAEAEAEVEDEGVERVVEVTEEGKAVEEGDDI</sequence>
<feature type="compositionally biased region" description="Low complexity" evidence="2">
    <location>
        <begin position="1087"/>
        <end position="1100"/>
    </location>
</feature>
<feature type="compositionally biased region" description="Low complexity" evidence="2">
    <location>
        <begin position="117"/>
        <end position="137"/>
    </location>
</feature>
<feature type="region of interest" description="Disordered" evidence="2">
    <location>
        <begin position="178"/>
        <end position="204"/>
    </location>
</feature>
<dbReference type="EMBL" id="JOWA01000154">
    <property type="protein sequence ID" value="KEZ39373.1"/>
    <property type="molecule type" value="Genomic_DNA"/>
</dbReference>
<feature type="domain" description="Rad21/Rec8-like protein N-terminal" evidence="5">
    <location>
        <begin position="805"/>
        <end position="882"/>
    </location>
</feature>
<feature type="compositionally biased region" description="Polar residues" evidence="2">
    <location>
        <begin position="263"/>
        <end position="272"/>
    </location>
</feature>
<dbReference type="RefSeq" id="XP_016639172.1">
    <property type="nucleotide sequence ID" value="XM_016783729.1"/>
</dbReference>
<feature type="region of interest" description="Disordered" evidence="2">
    <location>
        <begin position="117"/>
        <end position="157"/>
    </location>
</feature>
<dbReference type="GO" id="GO:0005737">
    <property type="term" value="C:cytoplasm"/>
    <property type="evidence" value="ECO:0007669"/>
    <property type="project" value="TreeGrafter"/>
</dbReference>
<dbReference type="GO" id="GO:0004305">
    <property type="term" value="F:ethanolamine kinase activity"/>
    <property type="evidence" value="ECO:0007669"/>
    <property type="project" value="TreeGrafter"/>
</dbReference>
<feature type="compositionally biased region" description="Polar residues" evidence="2">
    <location>
        <begin position="18"/>
        <end position="35"/>
    </location>
</feature>
<feature type="region of interest" description="Disordered" evidence="2">
    <location>
        <begin position="1201"/>
        <end position="1346"/>
    </location>
</feature>
<feature type="compositionally biased region" description="Basic residues" evidence="2">
    <location>
        <begin position="178"/>
        <end position="188"/>
    </location>
</feature>
<evidence type="ECO:0000313" key="7">
    <source>
        <dbReference type="Proteomes" id="UP000028545"/>
    </source>
</evidence>
<gene>
    <name evidence="6" type="ORF">SAPIO_CDS10074</name>
</gene>
<dbReference type="InterPro" id="IPR007521">
    <property type="entry name" value="Choline_kin_N"/>
</dbReference>
<dbReference type="Proteomes" id="UP000028545">
    <property type="component" value="Unassembled WGS sequence"/>
</dbReference>
<evidence type="ECO:0000313" key="6">
    <source>
        <dbReference type="EMBL" id="KEZ39373.1"/>
    </source>
</evidence>
<dbReference type="Pfam" id="PF04825">
    <property type="entry name" value="Rad21_Rec8_N"/>
    <property type="match status" value="1"/>
</dbReference>
<feature type="compositionally biased region" description="Polar residues" evidence="2">
    <location>
        <begin position="138"/>
        <end position="154"/>
    </location>
</feature>
<evidence type="ECO:0000259" key="5">
    <source>
        <dbReference type="Pfam" id="PF04825"/>
    </source>
</evidence>
<accession>A0A084FWB1</accession>
<feature type="compositionally biased region" description="Low complexity" evidence="2">
    <location>
        <begin position="381"/>
        <end position="399"/>
    </location>
</feature>
<feature type="compositionally biased region" description="Basic and acidic residues" evidence="2">
    <location>
        <begin position="1227"/>
        <end position="1238"/>
    </location>
</feature>
<feature type="compositionally biased region" description="Polar residues" evidence="2">
    <location>
        <begin position="190"/>
        <end position="204"/>
    </location>
</feature>
<feature type="compositionally biased region" description="Basic and acidic residues" evidence="2">
    <location>
        <begin position="1201"/>
        <end position="1210"/>
    </location>
</feature>
<dbReference type="Pfam" id="PF04824">
    <property type="entry name" value="Rad21_Rec8"/>
    <property type="match status" value="1"/>
</dbReference>
<comment type="caution">
    <text evidence="6">The sequence shown here is derived from an EMBL/GenBank/DDBJ whole genome shotgun (WGS) entry which is preliminary data.</text>
</comment>
<dbReference type="Pfam" id="PF01633">
    <property type="entry name" value="Choline_kinase"/>
    <property type="match status" value="1"/>
</dbReference>
<dbReference type="InterPro" id="IPR006909">
    <property type="entry name" value="Rad21/Rec8_C_eu"/>
</dbReference>
<comment type="similarity">
    <text evidence="1">Belongs to the choline/ethanolamine kinase family.</text>
</comment>
<dbReference type="GO" id="GO:0006646">
    <property type="term" value="P:phosphatidylethanolamine biosynthetic process"/>
    <property type="evidence" value="ECO:0007669"/>
    <property type="project" value="TreeGrafter"/>
</dbReference>
<feature type="compositionally biased region" description="Low complexity" evidence="2">
    <location>
        <begin position="301"/>
        <end position="316"/>
    </location>
</feature>
<dbReference type="CDD" id="cd05157">
    <property type="entry name" value="ETNK_euk"/>
    <property type="match status" value="1"/>
</dbReference>
<dbReference type="InterPro" id="IPR006910">
    <property type="entry name" value="Rad21_Rec8_N"/>
</dbReference>
<dbReference type="GO" id="GO:0004103">
    <property type="term" value="F:choline kinase activity"/>
    <property type="evidence" value="ECO:0007669"/>
    <property type="project" value="TreeGrafter"/>
</dbReference>
<feature type="compositionally biased region" description="Basic and acidic residues" evidence="2">
    <location>
        <begin position="730"/>
        <end position="747"/>
    </location>
</feature>
<feature type="compositionally biased region" description="Basic residues" evidence="2">
    <location>
        <begin position="248"/>
        <end position="262"/>
    </location>
</feature>
<keyword evidence="7" id="KW-1185">Reference proteome</keyword>
<name>A0A084FWB1_PSEDA</name>
<evidence type="ECO:0000256" key="1">
    <source>
        <dbReference type="ARBA" id="ARBA00038211"/>
    </source>
</evidence>
<dbReference type="Gene3D" id="3.30.200.20">
    <property type="entry name" value="Phosphorylase Kinase, domain 1"/>
    <property type="match status" value="1"/>
</dbReference>
<dbReference type="PANTHER" id="PTHR22603">
    <property type="entry name" value="CHOLINE/ETHANOALAMINE KINASE"/>
    <property type="match status" value="1"/>
</dbReference>
<reference evidence="6 7" key="1">
    <citation type="journal article" date="2014" name="Genome Announc.">
        <title>Draft genome sequence of the pathogenic fungus Scedosporium apiospermum.</title>
        <authorList>
            <person name="Vandeputte P."/>
            <person name="Ghamrawi S."/>
            <person name="Rechenmann M."/>
            <person name="Iltis A."/>
            <person name="Giraud S."/>
            <person name="Fleury M."/>
            <person name="Thornton C."/>
            <person name="Delhaes L."/>
            <person name="Meyer W."/>
            <person name="Papon N."/>
            <person name="Bouchara J.P."/>
        </authorList>
    </citation>
    <scope>NUCLEOTIDE SEQUENCE [LARGE SCALE GENOMIC DNA]</scope>
    <source>
        <strain evidence="6 7">IHEM 14462</strain>
    </source>
</reference>
<feature type="region of interest" description="Disordered" evidence="2">
    <location>
        <begin position="727"/>
        <end position="754"/>
    </location>
</feature>
<proteinExistence type="inferred from homology"/>
<evidence type="ECO:0000256" key="2">
    <source>
        <dbReference type="SAM" id="MobiDB-lite"/>
    </source>
</evidence>
<feature type="region of interest" description="Disordered" evidence="2">
    <location>
        <begin position="1075"/>
        <end position="1111"/>
    </location>
</feature>
<dbReference type="SUPFAM" id="SSF56112">
    <property type="entry name" value="Protein kinase-like (PK-like)"/>
    <property type="match status" value="1"/>
</dbReference>
<feature type="region of interest" description="Disordered" evidence="2">
    <location>
        <begin position="381"/>
        <end position="400"/>
    </location>
</feature>
<feature type="domain" description="Rad21/Rec8-like protein C-terminal eukaryotic" evidence="4">
    <location>
        <begin position="1406"/>
        <end position="1445"/>
    </location>
</feature>
<dbReference type="Gene3D" id="3.90.1200.10">
    <property type="match status" value="1"/>
</dbReference>